<keyword evidence="4" id="KW-1185">Reference proteome</keyword>
<dbReference type="SUPFAM" id="SSF52402">
    <property type="entry name" value="Adenine nucleotide alpha hydrolases-like"/>
    <property type="match status" value="1"/>
</dbReference>
<organism evidence="3 4">
    <name type="scientific">Lentzea sokolovensis</name>
    <dbReference type="NCBI Taxonomy" id="3095429"/>
    <lineage>
        <taxon>Bacteria</taxon>
        <taxon>Bacillati</taxon>
        <taxon>Actinomycetota</taxon>
        <taxon>Actinomycetes</taxon>
        <taxon>Pseudonocardiales</taxon>
        <taxon>Pseudonocardiaceae</taxon>
        <taxon>Lentzea</taxon>
    </lineage>
</organism>
<dbReference type="CDD" id="cd23659">
    <property type="entry name" value="USP_At3g01520-like"/>
    <property type="match status" value="1"/>
</dbReference>
<dbReference type="PANTHER" id="PTHR46553">
    <property type="entry name" value="ADENINE NUCLEOTIDE ALPHA HYDROLASES-LIKE SUPERFAMILY PROTEIN"/>
    <property type="match status" value="1"/>
</dbReference>
<evidence type="ECO:0000313" key="4">
    <source>
        <dbReference type="Proteomes" id="UP001285352"/>
    </source>
</evidence>
<dbReference type="Pfam" id="PF00582">
    <property type="entry name" value="Usp"/>
    <property type="match status" value="1"/>
</dbReference>
<evidence type="ECO:0000259" key="2">
    <source>
        <dbReference type="Pfam" id="PF00582"/>
    </source>
</evidence>
<dbReference type="InterPro" id="IPR014729">
    <property type="entry name" value="Rossmann-like_a/b/a_fold"/>
</dbReference>
<dbReference type="InterPro" id="IPR006016">
    <property type="entry name" value="UspA"/>
</dbReference>
<feature type="domain" description="UspA" evidence="2">
    <location>
        <begin position="7"/>
        <end position="144"/>
    </location>
</feature>
<dbReference type="Proteomes" id="UP001285352">
    <property type="component" value="Unassembled WGS sequence"/>
</dbReference>
<dbReference type="PRINTS" id="PR01438">
    <property type="entry name" value="UNVRSLSTRESS"/>
</dbReference>
<sequence>MSENESRPIAVGVDGSPAARAALRWAVGEAQRRGCRVDAIAVWRSDSGIVIGALTAEVGMQLTREAIQAGHDAMLEEAVNGLEGAEIRRVLVEGDPRTVLTEASQEADLLVVGNRGHGLIAEAILGSVSAYCVRHASCPVVVIREAKAEPEPSSIKPVVPLTPGPLL</sequence>
<reference evidence="3 4" key="1">
    <citation type="submission" date="2023-11" db="EMBL/GenBank/DDBJ databases">
        <title>Lentzea sokolovensis, sp. nov., Lentzea kristufkii, sp. nov., and Lentzea miocenensis, sp. nov., rare actinobacteria from Sokolov Coal Basin, Miocene lacustrine sediment, Czech Republic.</title>
        <authorList>
            <person name="Lara A."/>
            <person name="Kotroba L."/>
            <person name="Nouioui I."/>
            <person name="Neumann-Schaal M."/>
            <person name="Mast Y."/>
            <person name="Chronakova A."/>
        </authorList>
    </citation>
    <scope>NUCLEOTIDE SEQUENCE [LARGE SCALE GENOMIC DNA]</scope>
    <source>
        <strain evidence="3 4">BCCO 10_0061</strain>
    </source>
</reference>
<name>A0ABU4UPJ3_9PSEU</name>
<comment type="similarity">
    <text evidence="1">Belongs to the universal stress protein A family.</text>
</comment>
<dbReference type="Gene3D" id="3.40.50.620">
    <property type="entry name" value="HUPs"/>
    <property type="match status" value="1"/>
</dbReference>
<proteinExistence type="inferred from homology"/>
<dbReference type="RefSeq" id="WP_319973743.1">
    <property type="nucleotide sequence ID" value="NZ_JAXAVU010000002.1"/>
</dbReference>
<dbReference type="InterPro" id="IPR006015">
    <property type="entry name" value="Universal_stress_UspA"/>
</dbReference>
<gene>
    <name evidence="3" type="ORF">SK854_04780</name>
</gene>
<evidence type="ECO:0000256" key="1">
    <source>
        <dbReference type="ARBA" id="ARBA00008791"/>
    </source>
</evidence>
<dbReference type="PANTHER" id="PTHR46553:SF3">
    <property type="entry name" value="ADENINE NUCLEOTIDE ALPHA HYDROLASES-LIKE SUPERFAMILY PROTEIN"/>
    <property type="match status" value="1"/>
</dbReference>
<evidence type="ECO:0000313" key="3">
    <source>
        <dbReference type="EMBL" id="MDX8141416.1"/>
    </source>
</evidence>
<protein>
    <submittedName>
        <fullName evidence="3">Universal stress protein</fullName>
    </submittedName>
</protein>
<dbReference type="EMBL" id="JAXAVU010000002">
    <property type="protein sequence ID" value="MDX8141416.1"/>
    <property type="molecule type" value="Genomic_DNA"/>
</dbReference>
<comment type="caution">
    <text evidence="3">The sequence shown here is derived from an EMBL/GenBank/DDBJ whole genome shotgun (WGS) entry which is preliminary data.</text>
</comment>
<accession>A0ABU4UPJ3</accession>